<evidence type="ECO:0000313" key="8">
    <source>
        <dbReference type="EMBL" id="QUH30947.1"/>
    </source>
</evidence>
<comment type="cofactor">
    <cofactor evidence="1">
        <name>[4Fe-4S] cluster</name>
        <dbReference type="ChEBI" id="CHEBI:49883"/>
    </cofactor>
</comment>
<proteinExistence type="inferred from homology"/>
<name>A0A8J8MDH3_9FIRM</name>
<protein>
    <submittedName>
        <fullName evidence="8">Radical SAM protein</fullName>
    </submittedName>
</protein>
<dbReference type="Gene3D" id="3.20.20.70">
    <property type="entry name" value="Aldolase class I"/>
    <property type="match status" value="1"/>
</dbReference>
<dbReference type="SFLD" id="SFLDG01384">
    <property type="entry name" value="thioether_bond_formation_requi"/>
    <property type="match status" value="1"/>
</dbReference>
<evidence type="ECO:0000256" key="2">
    <source>
        <dbReference type="ARBA" id="ARBA00022691"/>
    </source>
</evidence>
<dbReference type="PANTHER" id="PTHR43273">
    <property type="entry name" value="ANAEROBIC SULFATASE-MATURATING ENZYME HOMOLOG ASLB-RELATED"/>
    <property type="match status" value="1"/>
</dbReference>
<dbReference type="InterPro" id="IPR023885">
    <property type="entry name" value="4Fe4S-binding_SPASM_dom"/>
</dbReference>
<dbReference type="InterPro" id="IPR013785">
    <property type="entry name" value="Aldolase_TIM"/>
</dbReference>
<keyword evidence="4" id="KW-0408">Iron</keyword>
<sequence>MASNIEKLNEEDIIKMLNLDLEKIKMVNTYEKSDRLGGLIFNVIERCNLACSYCMVSKGTYDSENSKIQMTEDDCIKTFMAILDKYEEGVSLICFFGGEPMLNYKTIKATVNRVNEICEKKDIIPPKYSIITNGTIMNEEIIDFFNLHNISISVSIDGLKEFHDSARVFINGQGSFDKIEENLTLLKKYGREFPLYAECTIHKKHLQGKEDLREWGYHYTEQLYELGFDTVYIFPVDSKDPEYSVEDQEVLGDLAEFYKGIYDYYMDLLLDPDMKAMPPAHFLGVFINLITKRYNRFCRAGYGTVFTNPEGEFYPCHLFYQRRHHPIGNVNGGLDLSNDKLEYLKRENNRNHITECKKCVNNKLCFLWCAGSSLISNGVINSVIKSRCFIVDFTIDYVIKRLLLLKKNESEMEVFNKNIRKCSAYFKRGKQSVVCK</sequence>
<feature type="domain" description="Radical SAM core" evidence="7">
    <location>
        <begin position="33"/>
        <end position="267"/>
    </location>
</feature>
<dbReference type="InterPro" id="IPR058240">
    <property type="entry name" value="rSAM_sf"/>
</dbReference>
<evidence type="ECO:0000313" key="9">
    <source>
        <dbReference type="Proteomes" id="UP000677305"/>
    </source>
</evidence>
<accession>A0A8J8MDH3</accession>
<gene>
    <name evidence="8" type="ORF">HYG85_19300</name>
</gene>
<evidence type="ECO:0000256" key="6">
    <source>
        <dbReference type="ARBA" id="ARBA00023601"/>
    </source>
</evidence>
<dbReference type="SFLD" id="SFLDG01067">
    <property type="entry name" value="SPASM/twitch_domain_containing"/>
    <property type="match status" value="1"/>
</dbReference>
<dbReference type="EMBL" id="CP058561">
    <property type="protein sequence ID" value="QUH30947.1"/>
    <property type="molecule type" value="Genomic_DNA"/>
</dbReference>
<dbReference type="RefSeq" id="WP_212691054.1">
    <property type="nucleotide sequence ID" value="NZ_CP058561.1"/>
</dbReference>
<dbReference type="CDD" id="cd01335">
    <property type="entry name" value="Radical_SAM"/>
    <property type="match status" value="1"/>
</dbReference>
<dbReference type="GO" id="GO:0051536">
    <property type="term" value="F:iron-sulfur cluster binding"/>
    <property type="evidence" value="ECO:0007669"/>
    <property type="project" value="UniProtKB-KW"/>
</dbReference>
<reference evidence="8 9" key="1">
    <citation type="submission" date="2020-07" db="EMBL/GenBank/DDBJ databases">
        <title>Vallitalea guaymasensis genome.</title>
        <authorList>
            <person name="Postec A."/>
        </authorList>
    </citation>
    <scope>NUCLEOTIDE SEQUENCE [LARGE SCALE GENOMIC DNA]</scope>
    <source>
        <strain evidence="8 9">Ra1766G1</strain>
    </source>
</reference>
<keyword evidence="2" id="KW-0949">S-adenosyl-L-methionine</keyword>
<dbReference type="Pfam" id="PF04055">
    <property type="entry name" value="Radical_SAM"/>
    <property type="match status" value="1"/>
</dbReference>
<evidence type="ECO:0000256" key="3">
    <source>
        <dbReference type="ARBA" id="ARBA00022723"/>
    </source>
</evidence>
<dbReference type="PROSITE" id="PS51918">
    <property type="entry name" value="RADICAL_SAM"/>
    <property type="match status" value="1"/>
</dbReference>
<keyword evidence="3" id="KW-0479">Metal-binding</keyword>
<dbReference type="InterPro" id="IPR007197">
    <property type="entry name" value="rSAM"/>
</dbReference>
<evidence type="ECO:0000256" key="4">
    <source>
        <dbReference type="ARBA" id="ARBA00023004"/>
    </source>
</evidence>
<evidence type="ECO:0000256" key="5">
    <source>
        <dbReference type="ARBA" id="ARBA00023014"/>
    </source>
</evidence>
<dbReference type="SUPFAM" id="SSF102114">
    <property type="entry name" value="Radical SAM enzymes"/>
    <property type="match status" value="1"/>
</dbReference>
<organism evidence="8 9">
    <name type="scientific">Vallitalea guaymasensis</name>
    <dbReference type="NCBI Taxonomy" id="1185412"/>
    <lineage>
        <taxon>Bacteria</taxon>
        <taxon>Bacillati</taxon>
        <taxon>Bacillota</taxon>
        <taxon>Clostridia</taxon>
        <taxon>Lachnospirales</taxon>
        <taxon>Vallitaleaceae</taxon>
        <taxon>Vallitalea</taxon>
    </lineage>
</organism>
<dbReference type="GO" id="GO:0016491">
    <property type="term" value="F:oxidoreductase activity"/>
    <property type="evidence" value="ECO:0007669"/>
    <property type="project" value="InterPro"/>
</dbReference>
<dbReference type="GO" id="GO:0046872">
    <property type="term" value="F:metal ion binding"/>
    <property type="evidence" value="ECO:0007669"/>
    <property type="project" value="UniProtKB-KW"/>
</dbReference>
<comment type="similarity">
    <text evidence="6">Belongs to the radical SAM superfamily. Anaerobic sulfatase-maturating enzyme family.</text>
</comment>
<dbReference type="SFLD" id="SFLDG01386">
    <property type="entry name" value="main_SPASM_domain-containing"/>
    <property type="match status" value="1"/>
</dbReference>
<dbReference type="AlphaFoldDB" id="A0A8J8MDH3"/>
<dbReference type="KEGG" id="vgu:HYG85_19300"/>
<dbReference type="NCBIfam" id="TIGR04085">
    <property type="entry name" value="rSAM_more_4Fe4S"/>
    <property type="match status" value="1"/>
</dbReference>
<evidence type="ECO:0000256" key="1">
    <source>
        <dbReference type="ARBA" id="ARBA00001966"/>
    </source>
</evidence>
<evidence type="ECO:0000259" key="7">
    <source>
        <dbReference type="PROSITE" id="PS51918"/>
    </source>
</evidence>
<keyword evidence="9" id="KW-1185">Reference proteome</keyword>
<keyword evidence="5" id="KW-0411">Iron-sulfur</keyword>
<dbReference type="Proteomes" id="UP000677305">
    <property type="component" value="Chromosome"/>
</dbReference>
<dbReference type="SFLD" id="SFLDS00029">
    <property type="entry name" value="Radical_SAM"/>
    <property type="match status" value="1"/>
</dbReference>
<dbReference type="PANTHER" id="PTHR43273:SF3">
    <property type="entry name" value="ANAEROBIC SULFATASE-MATURATING ENZYME HOMOLOG ASLB-RELATED"/>
    <property type="match status" value="1"/>
</dbReference>
<dbReference type="InterPro" id="IPR023867">
    <property type="entry name" value="Sulphatase_maturase_rSAM"/>
</dbReference>